<dbReference type="OrthoDB" id="1733298at2759"/>
<comment type="caution">
    <text evidence="2">The sequence shown here is derived from an EMBL/GenBank/DDBJ whole genome shotgun (WGS) entry which is preliminary data.</text>
</comment>
<evidence type="ECO:0000313" key="2">
    <source>
        <dbReference type="EMBL" id="KAG2299660.1"/>
    </source>
</evidence>
<evidence type="ECO:0000259" key="1">
    <source>
        <dbReference type="Pfam" id="PF13456"/>
    </source>
</evidence>
<gene>
    <name evidence="2" type="ORF">Bca52824_036132</name>
</gene>
<dbReference type="PANTHER" id="PTHR47074:SF49">
    <property type="entry name" value="POLYNUCLEOTIDYL TRANSFERASE, RIBONUCLEASE H-LIKE SUPERFAMILY PROTEIN"/>
    <property type="match status" value="1"/>
</dbReference>
<dbReference type="InterPro" id="IPR002156">
    <property type="entry name" value="RNaseH_domain"/>
</dbReference>
<dbReference type="PANTHER" id="PTHR47074">
    <property type="entry name" value="BNAC02G40300D PROTEIN"/>
    <property type="match status" value="1"/>
</dbReference>
<reference evidence="2 3" key="1">
    <citation type="submission" date="2020-02" db="EMBL/GenBank/DDBJ databases">
        <authorList>
            <person name="Ma Q."/>
            <person name="Huang Y."/>
            <person name="Song X."/>
            <person name="Pei D."/>
        </authorList>
    </citation>
    <scope>NUCLEOTIDE SEQUENCE [LARGE SCALE GENOMIC DNA]</scope>
    <source>
        <strain evidence="2">Sxm20200214</strain>
        <tissue evidence="2">Leaf</tissue>
    </source>
</reference>
<dbReference type="Proteomes" id="UP000886595">
    <property type="component" value="Unassembled WGS sequence"/>
</dbReference>
<proteinExistence type="predicted"/>
<keyword evidence="3" id="KW-1185">Reference proteome</keyword>
<dbReference type="GO" id="GO:0003676">
    <property type="term" value="F:nucleic acid binding"/>
    <property type="evidence" value="ECO:0007669"/>
    <property type="project" value="InterPro"/>
</dbReference>
<sequence length="200" mass="22420">MEPAHIASKAHDDALVWVKLHQVEKEENSVQVEDGFSPKYWKKPPFGFVKCNIGTSWSPHSRHSGSSWIIMDFRGKALVHSRRALIDMGSGLEADIASLSWAIEDVLRLRWNKVVFEISSRRLWEALKKPSSAPALSQATSDLLISLNRLSQYQIELVPLSCNTVAEEIAKSVVRDNRLQSYVAQGGPSWLSNIILVEAN</sequence>
<feature type="domain" description="RNase H type-1" evidence="1">
    <location>
        <begin position="55"/>
        <end position="172"/>
    </location>
</feature>
<dbReference type="EMBL" id="JAAMPC010000008">
    <property type="protein sequence ID" value="KAG2299660.1"/>
    <property type="molecule type" value="Genomic_DNA"/>
</dbReference>
<dbReference type="Pfam" id="PF13456">
    <property type="entry name" value="RVT_3"/>
    <property type="match status" value="1"/>
</dbReference>
<dbReference type="GO" id="GO:0004523">
    <property type="term" value="F:RNA-DNA hybrid ribonuclease activity"/>
    <property type="evidence" value="ECO:0007669"/>
    <property type="project" value="InterPro"/>
</dbReference>
<evidence type="ECO:0000313" key="3">
    <source>
        <dbReference type="Proteomes" id="UP000886595"/>
    </source>
</evidence>
<dbReference type="AlphaFoldDB" id="A0A8X7S456"/>
<accession>A0A8X7S456</accession>
<organism evidence="2 3">
    <name type="scientific">Brassica carinata</name>
    <name type="common">Ethiopian mustard</name>
    <name type="synonym">Abyssinian cabbage</name>
    <dbReference type="NCBI Taxonomy" id="52824"/>
    <lineage>
        <taxon>Eukaryota</taxon>
        <taxon>Viridiplantae</taxon>
        <taxon>Streptophyta</taxon>
        <taxon>Embryophyta</taxon>
        <taxon>Tracheophyta</taxon>
        <taxon>Spermatophyta</taxon>
        <taxon>Magnoliopsida</taxon>
        <taxon>eudicotyledons</taxon>
        <taxon>Gunneridae</taxon>
        <taxon>Pentapetalae</taxon>
        <taxon>rosids</taxon>
        <taxon>malvids</taxon>
        <taxon>Brassicales</taxon>
        <taxon>Brassicaceae</taxon>
        <taxon>Brassiceae</taxon>
        <taxon>Brassica</taxon>
    </lineage>
</organism>
<name>A0A8X7S456_BRACI</name>
<dbReference type="InterPro" id="IPR052929">
    <property type="entry name" value="RNase_H-like_EbsB-rel"/>
</dbReference>
<protein>
    <recommendedName>
        <fullName evidence="1">RNase H type-1 domain-containing protein</fullName>
    </recommendedName>
</protein>